<organism evidence="1 2">
    <name type="scientific">Linum trigynum</name>
    <dbReference type="NCBI Taxonomy" id="586398"/>
    <lineage>
        <taxon>Eukaryota</taxon>
        <taxon>Viridiplantae</taxon>
        <taxon>Streptophyta</taxon>
        <taxon>Embryophyta</taxon>
        <taxon>Tracheophyta</taxon>
        <taxon>Spermatophyta</taxon>
        <taxon>Magnoliopsida</taxon>
        <taxon>eudicotyledons</taxon>
        <taxon>Gunneridae</taxon>
        <taxon>Pentapetalae</taxon>
        <taxon>rosids</taxon>
        <taxon>fabids</taxon>
        <taxon>Malpighiales</taxon>
        <taxon>Linaceae</taxon>
        <taxon>Linum</taxon>
    </lineage>
</organism>
<accession>A0AAV2DCF0</accession>
<evidence type="ECO:0000313" key="1">
    <source>
        <dbReference type="EMBL" id="CAL1371529.1"/>
    </source>
</evidence>
<protein>
    <submittedName>
        <fullName evidence="1">Uncharacterized protein</fullName>
    </submittedName>
</protein>
<keyword evidence="2" id="KW-1185">Reference proteome</keyword>
<proteinExistence type="predicted"/>
<sequence length="87" mass="9680">MTAMTDDSGGGDDCDNGNDRQADLRRYDCDEIGDDLEDAQGRCRARQTDLREEMRGNWNRSLRRETDSGLCDGGCARGIRFVMVVGS</sequence>
<reference evidence="1 2" key="1">
    <citation type="submission" date="2024-04" db="EMBL/GenBank/DDBJ databases">
        <authorList>
            <person name="Fracassetti M."/>
        </authorList>
    </citation>
    <scope>NUCLEOTIDE SEQUENCE [LARGE SCALE GENOMIC DNA]</scope>
</reference>
<dbReference type="Proteomes" id="UP001497516">
    <property type="component" value="Chromosome 2"/>
</dbReference>
<dbReference type="EMBL" id="OZ034815">
    <property type="protein sequence ID" value="CAL1371529.1"/>
    <property type="molecule type" value="Genomic_DNA"/>
</dbReference>
<evidence type="ECO:0000313" key="2">
    <source>
        <dbReference type="Proteomes" id="UP001497516"/>
    </source>
</evidence>
<dbReference type="AlphaFoldDB" id="A0AAV2DCF0"/>
<gene>
    <name evidence="1" type="ORF">LTRI10_LOCUS13587</name>
</gene>
<name>A0AAV2DCF0_9ROSI</name>